<comment type="caution">
    <text evidence="2">The sequence shown here is derived from an EMBL/GenBank/DDBJ whole genome shotgun (WGS) entry which is preliminary data.</text>
</comment>
<evidence type="ECO:0000313" key="3">
    <source>
        <dbReference type="Proteomes" id="UP000272781"/>
    </source>
</evidence>
<dbReference type="PROSITE" id="PS50112">
    <property type="entry name" value="PAS"/>
    <property type="match status" value="1"/>
</dbReference>
<dbReference type="Pfam" id="PF08447">
    <property type="entry name" value="PAS_3"/>
    <property type="match status" value="1"/>
</dbReference>
<accession>A0AAJ4RBH3</accession>
<gene>
    <name evidence="2" type="ORF">EDC58_1825</name>
</gene>
<dbReference type="NCBIfam" id="TIGR00229">
    <property type="entry name" value="sensory_box"/>
    <property type="match status" value="1"/>
</dbReference>
<dbReference type="Gene3D" id="3.30.450.20">
    <property type="entry name" value="PAS domain"/>
    <property type="match status" value="1"/>
</dbReference>
<evidence type="ECO:0000313" key="2">
    <source>
        <dbReference type="EMBL" id="ROR38910.1"/>
    </source>
</evidence>
<dbReference type="AlphaFoldDB" id="A0AAJ4RBH3"/>
<dbReference type="Proteomes" id="UP000272781">
    <property type="component" value="Unassembled WGS sequence"/>
</dbReference>
<dbReference type="SUPFAM" id="SSF55785">
    <property type="entry name" value="PYP-like sensor domain (PAS domain)"/>
    <property type="match status" value="1"/>
</dbReference>
<proteinExistence type="predicted"/>
<organism evidence="2 3">
    <name type="scientific">Caminibacter pacificus</name>
    <dbReference type="NCBI Taxonomy" id="1424653"/>
    <lineage>
        <taxon>Bacteria</taxon>
        <taxon>Pseudomonadati</taxon>
        <taxon>Campylobacterota</taxon>
        <taxon>Epsilonproteobacteria</taxon>
        <taxon>Nautiliales</taxon>
        <taxon>Nautiliaceae</taxon>
        <taxon>Caminibacter</taxon>
    </lineage>
</organism>
<dbReference type="RefSeq" id="WP_170151140.1">
    <property type="nucleotide sequence ID" value="NZ_CP027432.2"/>
</dbReference>
<keyword evidence="2" id="KW-0675">Receptor</keyword>
<protein>
    <submittedName>
        <fullName evidence="2">Aerotaxis receptor</fullName>
    </submittedName>
</protein>
<sequence length="144" mass="17072">MSDFNITNEMKFLDEFEFLNKPIITRTDKEGNIIFANSLFSKMSGFSRAEYLGRPHNIVRHPDMPKAIFEQLWDMILLGKAWSGYIKNKTKCGKFYWVEAFIQPEYENGIITGFASLQRRVSIKIVRRYEKIYKEMRLKELTRG</sequence>
<dbReference type="InterPro" id="IPR013655">
    <property type="entry name" value="PAS_fold_3"/>
</dbReference>
<evidence type="ECO:0000259" key="1">
    <source>
        <dbReference type="PROSITE" id="PS50112"/>
    </source>
</evidence>
<name>A0AAJ4RBH3_9BACT</name>
<dbReference type="InterPro" id="IPR000014">
    <property type="entry name" value="PAS"/>
</dbReference>
<dbReference type="CDD" id="cd00130">
    <property type="entry name" value="PAS"/>
    <property type="match status" value="1"/>
</dbReference>
<feature type="domain" description="PAS" evidence="1">
    <location>
        <begin position="24"/>
        <end position="63"/>
    </location>
</feature>
<dbReference type="EMBL" id="RJVK01000005">
    <property type="protein sequence ID" value="ROR38910.1"/>
    <property type="molecule type" value="Genomic_DNA"/>
</dbReference>
<dbReference type="InterPro" id="IPR035965">
    <property type="entry name" value="PAS-like_dom_sf"/>
</dbReference>
<reference evidence="2 3" key="1">
    <citation type="submission" date="2018-11" db="EMBL/GenBank/DDBJ databases">
        <title>Genomic Encyclopedia of Type Strains, Phase IV (KMG-IV): sequencing the most valuable type-strain genomes for metagenomic binning, comparative biology and taxonomic classification.</title>
        <authorList>
            <person name="Goeker M."/>
        </authorList>
    </citation>
    <scope>NUCLEOTIDE SEQUENCE [LARGE SCALE GENOMIC DNA]</scope>
    <source>
        <strain evidence="2 3">DSM 27783</strain>
    </source>
</reference>